<evidence type="ECO:0000256" key="4">
    <source>
        <dbReference type="ARBA" id="ARBA00023159"/>
    </source>
</evidence>
<dbReference type="SMART" id="SM00297">
    <property type="entry name" value="BROMO"/>
    <property type="match status" value="1"/>
</dbReference>
<dbReference type="PANTHER" id="PTHR45750">
    <property type="entry name" value="GH11602P"/>
    <property type="match status" value="1"/>
</dbReference>
<dbReference type="InterPro" id="IPR016181">
    <property type="entry name" value="Acyl_CoA_acyltransferase"/>
</dbReference>
<keyword evidence="3" id="KW-0103">Bromodomain</keyword>
<evidence type="ECO:0000313" key="7">
    <source>
        <dbReference type="EMBL" id="JAP92514.1"/>
    </source>
</evidence>
<accession>A0A146K995</accession>
<dbReference type="Gene3D" id="1.20.920.10">
    <property type="entry name" value="Bromodomain-like"/>
    <property type="match status" value="1"/>
</dbReference>
<comment type="similarity">
    <text evidence="2">Belongs to the acetyltransferase family. GCN5 subfamily.</text>
</comment>
<dbReference type="PROSITE" id="PS51186">
    <property type="entry name" value="GNAT"/>
    <property type="match status" value="1"/>
</dbReference>
<dbReference type="AlphaFoldDB" id="A0A146K995"/>
<name>A0A146K995_9EUKA</name>
<dbReference type="Gene3D" id="3.40.630.30">
    <property type="match status" value="1"/>
</dbReference>
<dbReference type="GO" id="GO:0000123">
    <property type="term" value="C:histone acetyltransferase complex"/>
    <property type="evidence" value="ECO:0007669"/>
    <property type="project" value="TreeGrafter"/>
</dbReference>
<dbReference type="InterPro" id="IPR037800">
    <property type="entry name" value="GCN5"/>
</dbReference>
<feature type="non-terminal residue" evidence="7">
    <location>
        <position position="1"/>
    </location>
</feature>
<dbReference type="SUPFAM" id="SSF55729">
    <property type="entry name" value="Acyl-CoA N-acyltransferases (Nat)"/>
    <property type="match status" value="1"/>
</dbReference>
<dbReference type="Pfam" id="PF00439">
    <property type="entry name" value="Bromodomain"/>
    <property type="match status" value="1"/>
</dbReference>
<evidence type="ECO:0000256" key="2">
    <source>
        <dbReference type="ARBA" id="ARBA00008607"/>
    </source>
</evidence>
<gene>
    <name evidence="7" type="ORF">TPC1_15514</name>
</gene>
<keyword evidence="4" id="KW-0010">Activator</keyword>
<evidence type="ECO:0000259" key="6">
    <source>
        <dbReference type="PROSITE" id="PS51186"/>
    </source>
</evidence>
<dbReference type="PANTHER" id="PTHR45750:SF3">
    <property type="entry name" value="HISTONE ACETYLTRANSFERASE"/>
    <property type="match status" value="1"/>
</dbReference>
<evidence type="ECO:0000256" key="3">
    <source>
        <dbReference type="ARBA" id="ARBA00023117"/>
    </source>
</evidence>
<protein>
    <submittedName>
        <fullName evidence="7">Histone acetyltransferase GCN5</fullName>
    </submittedName>
</protein>
<dbReference type="GO" id="GO:0005634">
    <property type="term" value="C:nucleus"/>
    <property type="evidence" value="ECO:0007669"/>
    <property type="project" value="UniProtKB-SubCell"/>
</dbReference>
<dbReference type="InterPro" id="IPR036427">
    <property type="entry name" value="Bromodomain-like_sf"/>
</dbReference>
<dbReference type="GO" id="GO:0045944">
    <property type="term" value="P:positive regulation of transcription by RNA polymerase II"/>
    <property type="evidence" value="ECO:0007669"/>
    <property type="project" value="TreeGrafter"/>
</dbReference>
<dbReference type="Pfam" id="PF00583">
    <property type="entry name" value="Acetyltransf_1"/>
    <property type="match status" value="1"/>
</dbReference>
<proteinExistence type="inferred from homology"/>
<evidence type="ECO:0000256" key="5">
    <source>
        <dbReference type="ARBA" id="ARBA00023242"/>
    </source>
</evidence>
<dbReference type="SUPFAM" id="SSF47370">
    <property type="entry name" value="Bromodomain"/>
    <property type="match status" value="1"/>
</dbReference>
<dbReference type="EMBL" id="GDID01004092">
    <property type="protein sequence ID" value="JAP92514.1"/>
    <property type="molecule type" value="Transcribed_RNA"/>
</dbReference>
<reference evidence="7" key="1">
    <citation type="submission" date="2015-07" db="EMBL/GenBank/DDBJ databases">
        <title>Adaptation to a free-living lifestyle via gene acquisitions in the diplomonad Trepomonas sp. PC1.</title>
        <authorList>
            <person name="Xu F."/>
            <person name="Jerlstrom-Hultqvist J."/>
            <person name="Kolisko M."/>
            <person name="Simpson A.G.B."/>
            <person name="Roger A.J."/>
            <person name="Svard S.G."/>
            <person name="Andersson J.O."/>
        </authorList>
    </citation>
    <scope>NUCLEOTIDE SEQUENCE</scope>
    <source>
        <strain evidence="7">PC1</strain>
    </source>
</reference>
<evidence type="ECO:0000256" key="1">
    <source>
        <dbReference type="ARBA" id="ARBA00004123"/>
    </source>
</evidence>
<keyword evidence="7" id="KW-0808">Transferase</keyword>
<comment type="subcellular location">
    <subcellularLocation>
        <location evidence="1">Nucleus</location>
    </subcellularLocation>
</comment>
<keyword evidence="5" id="KW-0539">Nucleus</keyword>
<dbReference type="InterPro" id="IPR000182">
    <property type="entry name" value="GNAT_dom"/>
</dbReference>
<sequence>VIEYIGFNIEKPGFDPYEPKMLMKLLMAKDLFQAELPRMPKDYITRLVFNPHHETLMLFEHPQPTKSASPLVGGICYRKFPEVKLIEIAFCAVSGAKKYVGHGAVMMNHLKEHIKAEGYTDICTYADNSAIEYFSKQGFSLNVSLQESIWLGRVKHYEGAKFMHCPLYFGINYITLHETLLKQREQLLNAFGIELQPPQDRLEDIKSLPIAQRFATAEIKLSPPAEIKRCCEAAQAAVYIESGKEYAIPFLNKMPEIEYCSVVENNLQLIAQNASQGFYRTKAIFREHVKSILERCESYNGEKAEITLKAKQLVDGLIEEFDKYYELSKGIEGVEEAE</sequence>
<dbReference type="GO" id="GO:0010484">
    <property type="term" value="F:histone H3 acetyltransferase activity"/>
    <property type="evidence" value="ECO:0007669"/>
    <property type="project" value="TreeGrafter"/>
</dbReference>
<dbReference type="InterPro" id="IPR001487">
    <property type="entry name" value="Bromodomain"/>
</dbReference>
<feature type="domain" description="N-acetyltransferase" evidence="6">
    <location>
        <begin position="12"/>
        <end position="168"/>
    </location>
</feature>
<organism evidence="7">
    <name type="scientific">Trepomonas sp. PC1</name>
    <dbReference type="NCBI Taxonomy" id="1076344"/>
    <lineage>
        <taxon>Eukaryota</taxon>
        <taxon>Metamonada</taxon>
        <taxon>Diplomonadida</taxon>
        <taxon>Hexamitidae</taxon>
        <taxon>Hexamitinae</taxon>
        <taxon>Trepomonas</taxon>
    </lineage>
</organism>